<comment type="similarity">
    <text evidence="6">Belongs to the NnrD/CARKD family.</text>
</comment>
<feature type="binding site" evidence="6">
    <location>
        <begin position="189"/>
        <end position="193"/>
    </location>
    <ligand>
        <name>AMP</name>
        <dbReference type="ChEBI" id="CHEBI:456215"/>
    </ligand>
</feature>
<evidence type="ECO:0000256" key="2">
    <source>
        <dbReference type="ARBA" id="ARBA00022840"/>
    </source>
</evidence>
<keyword evidence="4 6" id="KW-0520">NAD</keyword>
<dbReference type="PANTHER" id="PTHR12592:SF0">
    <property type="entry name" value="ATP-DEPENDENT (S)-NAD(P)H-HYDRATE DEHYDRATASE"/>
    <property type="match status" value="1"/>
</dbReference>
<dbReference type="EC" id="4.2.1.136" evidence="6"/>
<name>A0A553WJ59_9SPHN</name>
<dbReference type="AlphaFoldDB" id="A0A553WJ59"/>
<dbReference type="GO" id="GO:0052856">
    <property type="term" value="F:NAD(P)HX epimerase activity"/>
    <property type="evidence" value="ECO:0007669"/>
    <property type="project" value="TreeGrafter"/>
</dbReference>
<feature type="binding site" evidence="6">
    <location>
        <position position="104"/>
    </location>
    <ligand>
        <name>(6S)-NADPHX</name>
        <dbReference type="ChEBI" id="CHEBI:64076"/>
    </ligand>
</feature>
<dbReference type="HAMAP" id="MF_01965">
    <property type="entry name" value="NADHX_dehydratase"/>
    <property type="match status" value="1"/>
</dbReference>
<evidence type="ECO:0000313" key="9">
    <source>
        <dbReference type="Proteomes" id="UP000320160"/>
    </source>
</evidence>
<evidence type="ECO:0000313" key="8">
    <source>
        <dbReference type="EMBL" id="TSB04742.1"/>
    </source>
</evidence>
<dbReference type="GO" id="GO:0046496">
    <property type="term" value="P:nicotinamide nucleotide metabolic process"/>
    <property type="evidence" value="ECO:0007669"/>
    <property type="project" value="UniProtKB-UniRule"/>
</dbReference>
<dbReference type="GO" id="GO:0005524">
    <property type="term" value="F:ATP binding"/>
    <property type="evidence" value="ECO:0007669"/>
    <property type="project" value="UniProtKB-KW"/>
</dbReference>
<gene>
    <name evidence="6" type="primary">nnrD</name>
    <name evidence="8" type="ORF">FOM92_04850</name>
</gene>
<dbReference type="Pfam" id="PF01256">
    <property type="entry name" value="Carb_kinase"/>
    <property type="match status" value="1"/>
</dbReference>
<feature type="domain" description="YjeF C-terminal" evidence="7">
    <location>
        <begin position="10"/>
        <end position="273"/>
    </location>
</feature>
<reference evidence="8 9" key="1">
    <citation type="submission" date="2019-07" db="EMBL/GenBank/DDBJ databases">
        <authorList>
            <person name="Park M."/>
        </authorList>
    </citation>
    <scope>NUCLEOTIDE SEQUENCE [LARGE SCALE GENOMIC DNA]</scope>
    <source>
        <strain evidence="8 9">KCTC32445</strain>
    </source>
</reference>
<proteinExistence type="inferred from homology"/>
<comment type="subunit">
    <text evidence="6">Homotetramer.</text>
</comment>
<evidence type="ECO:0000256" key="5">
    <source>
        <dbReference type="ARBA" id="ARBA00023239"/>
    </source>
</evidence>
<feature type="binding site" evidence="6">
    <location>
        <position position="218"/>
    </location>
    <ligand>
        <name>AMP</name>
        <dbReference type="ChEBI" id="CHEBI:456215"/>
    </ligand>
</feature>
<evidence type="ECO:0000256" key="6">
    <source>
        <dbReference type="HAMAP-Rule" id="MF_01965"/>
    </source>
</evidence>
<protein>
    <recommendedName>
        <fullName evidence="6">ADP-dependent (S)-NAD(P)H-hydrate dehydratase</fullName>
        <ecNumber evidence="6">4.2.1.136</ecNumber>
    </recommendedName>
    <alternativeName>
        <fullName evidence="6">ADP-dependent NAD(P)HX dehydratase</fullName>
    </alternativeName>
</protein>
<dbReference type="GO" id="GO:0052855">
    <property type="term" value="F:ADP-dependent NAD(P)H-hydrate dehydratase activity"/>
    <property type="evidence" value="ECO:0007669"/>
    <property type="project" value="UniProtKB-UniRule"/>
</dbReference>
<feature type="binding site" evidence="6">
    <location>
        <position position="219"/>
    </location>
    <ligand>
        <name>(6S)-NADPHX</name>
        <dbReference type="ChEBI" id="CHEBI:64076"/>
    </ligand>
</feature>
<dbReference type="InterPro" id="IPR029056">
    <property type="entry name" value="Ribokinase-like"/>
</dbReference>
<keyword evidence="1 6" id="KW-0547">Nucleotide-binding</keyword>
<keyword evidence="9" id="KW-1185">Reference proteome</keyword>
<comment type="catalytic activity">
    <reaction evidence="6">
        <text>(6S)-NADHX + ADP = AMP + phosphate + NADH + H(+)</text>
        <dbReference type="Rhea" id="RHEA:32223"/>
        <dbReference type="ChEBI" id="CHEBI:15378"/>
        <dbReference type="ChEBI" id="CHEBI:43474"/>
        <dbReference type="ChEBI" id="CHEBI:57945"/>
        <dbReference type="ChEBI" id="CHEBI:64074"/>
        <dbReference type="ChEBI" id="CHEBI:456215"/>
        <dbReference type="ChEBI" id="CHEBI:456216"/>
        <dbReference type="EC" id="4.2.1.136"/>
    </reaction>
</comment>
<dbReference type="CDD" id="cd01171">
    <property type="entry name" value="YXKO-related"/>
    <property type="match status" value="1"/>
</dbReference>
<feature type="binding site" evidence="6">
    <location>
        <position position="155"/>
    </location>
    <ligand>
        <name>(6S)-NADPHX</name>
        <dbReference type="ChEBI" id="CHEBI:64076"/>
    </ligand>
</feature>
<dbReference type="InterPro" id="IPR000631">
    <property type="entry name" value="CARKD"/>
</dbReference>
<dbReference type="SUPFAM" id="SSF53613">
    <property type="entry name" value="Ribokinase-like"/>
    <property type="match status" value="1"/>
</dbReference>
<sequence>MTFHLRLADDNSVAQPALTMPEKDIHKYSRGHALVVSGPVLKTGASRLAARAALAVGAGLVTLVGDRSALQEHAAHVTAIMLKEFDPGHDPLDERVKAVAIGPGAGVTPVTQNNVLRLLQSGIPIVLDADALTVFAENNHILFNILKSFDVMTPHKGEFARLFPDLADEEAIPAALAAARRAGCVVLLKGPHTVIADPSGKWAVNKHASPWLATAGSGDILTGLICGLLAQGVNSFDAAAIAAWLHGDIGVRAGPGLTADAMPEFIPLVLQGCLQED</sequence>
<comment type="cofactor">
    <cofactor evidence="6">
        <name>Mg(2+)</name>
        <dbReference type="ChEBI" id="CHEBI:18420"/>
    </cofactor>
</comment>
<keyword evidence="2 6" id="KW-0067">ATP-binding</keyword>
<keyword evidence="5 6" id="KW-0456">Lyase</keyword>
<organism evidence="8 9">
    <name type="scientific">Sphingorhabdus contaminans</name>
    <dbReference type="NCBI Taxonomy" id="1343899"/>
    <lineage>
        <taxon>Bacteria</taxon>
        <taxon>Pseudomonadati</taxon>
        <taxon>Pseudomonadota</taxon>
        <taxon>Alphaproteobacteria</taxon>
        <taxon>Sphingomonadales</taxon>
        <taxon>Sphingomonadaceae</taxon>
        <taxon>Sphingorhabdus</taxon>
    </lineage>
</organism>
<comment type="catalytic activity">
    <reaction evidence="6">
        <text>(6S)-NADPHX + ADP = AMP + phosphate + NADPH + H(+)</text>
        <dbReference type="Rhea" id="RHEA:32235"/>
        <dbReference type="ChEBI" id="CHEBI:15378"/>
        <dbReference type="ChEBI" id="CHEBI:43474"/>
        <dbReference type="ChEBI" id="CHEBI:57783"/>
        <dbReference type="ChEBI" id="CHEBI:64076"/>
        <dbReference type="ChEBI" id="CHEBI:456215"/>
        <dbReference type="ChEBI" id="CHEBI:456216"/>
        <dbReference type="EC" id="4.2.1.136"/>
    </reaction>
</comment>
<dbReference type="PROSITE" id="PS51383">
    <property type="entry name" value="YJEF_C_3"/>
    <property type="match status" value="1"/>
</dbReference>
<dbReference type="EMBL" id="VKKU01000001">
    <property type="protein sequence ID" value="TSB04742.1"/>
    <property type="molecule type" value="Genomic_DNA"/>
</dbReference>
<evidence type="ECO:0000259" key="7">
    <source>
        <dbReference type="PROSITE" id="PS51383"/>
    </source>
</evidence>
<dbReference type="PANTHER" id="PTHR12592">
    <property type="entry name" value="ATP-DEPENDENT (S)-NAD(P)H-HYDRATE DEHYDRATASE FAMILY MEMBER"/>
    <property type="match status" value="1"/>
</dbReference>
<dbReference type="OrthoDB" id="9806925at2"/>
<comment type="function">
    <text evidence="6">Catalyzes the dehydration of the S-form of NAD(P)HX at the expense of ADP, which is converted to AMP. Together with NAD(P)HX epimerase, which catalyzes the epimerization of the S- and R-forms, the enzyme allows the repair of both epimers of NAD(P)HX, a damaged form of NAD(P)H that is a result of enzymatic or heat-dependent hydration.</text>
</comment>
<evidence type="ECO:0000256" key="3">
    <source>
        <dbReference type="ARBA" id="ARBA00022857"/>
    </source>
</evidence>
<accession>A0A553WJ59</accession>
<keyword evidence="3 6" id="KW-0521">NADP</keyword>
<dbReference type="NCBIfam" id="TIGR00196">
    <property type="entry name" value="yjeF_cterm"/>
    <property type="match status" value="1"/>
</dbReference>
<dbReference type="GO" id="GO:0110051">
    <property type="term" value="P:metabolite repair"/>
    <property type="evidence" value="ECO:0007669"/>
    <property type="project" value="TreeGrafter"/>
</dbReference>
<evidence type="ECO:0000256" key="1">
    <source>
        <dbReference type="ARBA" id="ARBA00022741"/>
    </source>
</evidence>
<evidence type="ECO:0000256" key="4">
    <source>
        <dbReference type="ARBA" id="ARBA00023027"/>
    </source>
</evidence>
<dbReference type="Gene3D" id="3.40.1190.20">
    <property type="match status" value="1"/>
</dbReference>
<dbReference type="RefSeq" id="WP_143775660.1">
    <property type="nucleotide sequence ID" value="NZ_VKKU01000001.1"/>
</dbReference>
<comment type="caution">
    <text evidence="8">The sequence shown here is derived from an EMBL/GenBank/DDBJ whole genome shotgun (WGS) entry which is preliminary data.</text>
</comment>
<dbReference type="Proteomes" id="UP000320160">
    <property type="component" value="Unassembled WGS sequence"/>
</dbReference>
<feature type="binding site" evidence="6">
    <location>
        <position position="45"/>
    </location>
    <ligand>
        <name>(6S)-NADPHX</name>
        <dbReference type="ChEBI" id="CHEBI:64076"/>
    </ligand>
</feature>